<dbReference type="AlphaFoldDB" id="A0AAV4VNH0"/>
<proteinExistence type="predicted"/>
<comment type="caution">
    <text evidence="1">The sequence shown here is derived from an EMBL/GenBank/DDBJ whole genome shotgun (WGS) entry which is preliminary data.</text>
</comment>
<keyword evidence="2" id="KW-1185">Reference proteome</keyword>
<protein>
    <submittedName>
        <fullName evidence="1">Uncharacterized protein</fullName>
    </submittedName>
</protein>
<sequence>MRRFNFYELDPIEKLSGEKRYLQIMMNEHNNEFVLLLLHPPIRIVSLSYIITKPRVSFPQTETYYELPHFKEVLKVTNPAENENPALCQLNERKQSSPSPFANYHQAQNCEPETREYYEDCD</sequence>
<organism evidence="1 2">
    <name type="scientific">Caerostris extrusa</name>
    <name type="common">Bark spider</name>
    <name type="synonym">Caerostris bankana</name>
    <dbReference type="NCBI Taxonomy" id="172846"/>
    <lineage>
        <taxon>Eukaryota</taxon>
        <taxon>Metazoa</taxon>
        <taxon>Ecdysozoa</taxon>
        <taxon>Arthropoda</taxon>
        <taxon>Chelicerata</taxon>
        <taxon>Arachnida</taxon>
        <taxon>Araneae</taxon>
        <taxon>Araneomorphae</taxon>
        <taxon>Entelegynae</taxon>
        <taxon>Araneoidea</taxon>
        <taxon>Araneidae</taxon>
        <taxon>Caerostris</taxon>
    </lineage>
</organism>
<dbReference type="EMBL" id="BPLR01014812">
    <property type="protein sequence ID" value="GIY71465.1"/>
    <property type="molecule type" value="Genomic_DNA"/>
</dbReference>
<evidence type="ECO:0000313" key="2">
    <source>
        <dbReference type="Proteomes" id="UP001054945"/>
    </source>
</evidence>
<dbReference type="Proteomes" id="UP001054945">
    <property type="component" value="Unassembled WGS sequence"/>
</dbReference>
<name>A0AAV4VNH0_CAEEX</name>
<evidence type="ECO:0000313" key="1">
    <source>
        <dbReference type="EMBL" id="GIY71465.1"/>
    </source>
</evidence>
<gene>
    <name evidence="1" type="ORF">CEXT_464151</name>
</gene>
<accession>A0AAV4VNH0</accession>
<reference evidence="1 2" key="1">
    <citation type="submission" date="2021-06" db="EMBL/GenBank/DDBJ databases">
        <title>Caerostris extrusa draft genome.</title>
        <authorList>
            <person name="Kono N."/>
            <person name="Arakawa K."/>
        </authorList>
    </citation>
    <scope>NUCLEOTIDE SEQUENCE [LARGE SCALE GENOMIC DNA]</scope>
</reference>